<comment type="caution">
    <text evidence="2">The sequence shown here is derived from an EMBL/GenBank/DDBJ whole genome shotgun (WGS) entry which is preliminary data.</text>
</comment>
<feature type="compositionally biased region" description="Basic and acidic residues" evidence="1">
    <location>
        <begin position="146"/>
        <end position="155"/>
    </location>
</feature>
<sequence>MLWIHVDGGVLVTSNNKIREKLKLKLTEKMKLRWDEDINSIVGIEIKREGNGFILKQPRLIKKLVQATDSQPLPEIKLESSPASLPIGNRDDTILGTGYMNRHNVRCKLLSEICNEHPTQSLEGTQTSGGLHKYNQTSNLKSQSGQHKEEYGGLH</sequence>
<dbReference type="AlphaFoldDB" id="A0A9Q3H729"/>
<dbReference type="OrthoDB" id="2515662at2759"/>
<organism evidence="2 3">
    <name type="scientific">Austropuccinia psidii MF-1</name>
    <dbReference type="NCBI Taxonomy" id="1389203"/>
    <lineage>
        <taxon>Eukaryota</taxon>
        <taxon>Fungi</taxon>
        <taxon>Dikarya</taxon>
        <taxon>Basidiomycota</taxon>
        <taxon>Pucciniomycotina</taxon>
        <taxon>Pucciniomycetes</taxon>
        <taxon>Pucciniales</taxon>
        <taxon>Sphaerophragmiaceae</taxon>
        <taxon>Austropuccinia</taxon>
    </lineage>
</organism>
<dbReference type="Proteomes" id="UP000765509">
    <property type="component" value="Unassembled WGS sequence"/>
</dbReference>
<protein>
    <submittedName>
        <fullName evidence="2">Uncharacterized protein</fullName>
    </submittedName>
</protein>
<keyword evidence="3" id="KW-1185">Reference proteome</keyword>
<reference evidence="2" key="1">
    <citation type="submission" date="2021-03" db="EMBL/GenBank/DDBJ databases">
        <title>Draft genome sequence of rust myrtle Austropuccinia psidii MF-1, a brazilian biotype.</title>
        <authorList>
            <person name="Quecine M.C."/>
            <person name="Pachon D.M.R."/>
            <person name="Bonatelli M.L."/>
            <person name="Correr F.H."/>
            <person name="Franceschini L.M."/>
            <person name="Leite T.F."/>
            <person name="Margarido G.R.A."/>
            <person name="Almeida C.A."/>
            <person name="Ferrarezi J.A."/>
            <person name="Labate C.A."/>
        </authorList>
    </citation>
    <scope>NUCLEOTIDE SEQUENCE</scope>
    <source>
        <strain evidence="2">MF-1</strain>
    </source>
</reference>
<name>A0A9Q3H729_9BASI</name>
<feature type="region of interest" description="Disordered" evidence="1">
    <location>
        <begin position="120"/>
        <end position="155"/>
    </location>
</feature>
<dbReference type="EMBL" id="AVOT02011491">
    <property type="protein sequence ID" value="MBW0492234.1"/>
    <property type="molecule type" value="Genomic_DNA"/>
</dbReference>
<evidence type="ECO:0000313" key="3">
    <source>
        <dbReference type="Proteomes" id="UP000765509"/>
    </source>
</evidence>
<proteinExistence type="predicted"/>
<accession>A0A9Q3H729</accession>
<evidence type="ECO:0000256" key="1">
    <source>
        <dbReference type="SAM" id="MobiDB-lite"/>
    </source>
</evidence>
<evidence type="ECO:0000313" key="2">
    <source>
        <dbReference type="EMBL" id="MBW0492234.1"/>
    </source>
</evidence>
<gene>
    <name evidence="2" type="ORF">O181_031949</name>
</gene>
<feature type="compositionally biased region" description="Polar residues" evidence="1">
    <location>
        <begin position="120"/>
        <end position="145"/>
    </location>
</feature>